<evidence type="ECO:0000256" key="1">
    <source>
        <dbReference type="SAM" id="SignalP"/>
    </source>
</evidence>
<name>A0A7S1U0A9_9STRA</name>
<dbReference type="AlphaFoldDB" id="A0A7S1U0A9"/>
<organism evidence="2">
    <name type="scientific">Phaeomonas parva</name>
    <dbReference type="NCBI Taxonomy" id="124430"/>
    <lineage>
        <taxon>Eukaryota</taxon>
        <taxon>Sar</taxon>
        <taxon>Stramenopiles</taxon>
        <taxon>Ochrophyta</taxon>
        <taxon>Pinguiophyceae</taxon>
        <taxon>Pinguiochrysidales</taxon>
        <taxon>Pinguiochrysidaceae</taxon>
        <taxon>Phaeomonas</taxon>
    </lineage>
</organism>
<protein>
    <submittedName>
        <fullName evidence="2">Uncharacterized protein</fullName>
    </submittedName>
</protein>
<feature type="signal peptide" evidence="1">
    <location>
        <begin position="1"/>
        <end position="22"/>
    </location>
</feature>
<dbReference type="EMBL" id="HBGJ01017815">
    <property type="protein sequence ID" value="CAD9253054.1"/>
    <property type="molecule type" value="Transcribed_RNA"/>
</dbReference>
<reference evidence="2" key="1">
    <citation type="submission" date="2021-01" db="EMBL/GenBank/DDBJ databases">
        <authorList>
            <person name="Corre E."/>
            <person name="Pelletier E."/>
            <person name="Niang G."/>
            <person name="Scheremetjew M."/>
            <person name="Finn R."/>
            <person name="Kale V."/>
            <person name="Holt S."/>
            <person name="Cochrane G."/>
            <person name="Meng A."/>
            <person name="Brown T."/>
            <person name="Cohen L."/>
        </authorList>
    </citation>
    <scope>NUCLEOTIDE SEQUENCE</scope>
    <source>
        <strain evidence="2">CCMP2877</strain>
    </source>
</reference>
<dbReference type="PANTHER" id="PTHR36768">
    <property type="entry name" value="ATP-DEPENDENT HELICASE/DEOXYRIBONUCLEASE SUBUNIT B"/>
    <property type="match status" value="1"/>
</dbReference>
<sequence length="190" mass="21350">MGLAAAALALALAAALAPGAGAYEKKDVISLYQRAQFRGRRSDWSEPPIQTFPRYLVDEVVSFQPSVPPELIGEHEVKASFAFDDHRFSTPWLTLSDATRDVKKITFLFRYYDGDVASVDWKVSYAERGDRRPRDGSVLLHYRWVAADHDDTPPTGLLHWMLVAFVCYVGVYVCSADESKFEAAAFKRRA</sequence>
<evidence type="ECO:0000313" key="2">
    <source>
        <dbReference type="EMBL" id="CAD9253054.1"/>
    </source>
</evidence>
<proteinExistence type="predicted"/>
<accession>A0A7S1U0A9</accession>
<gene>
    <name evidence="2" type="ORF">PPAR1163_LOCUS11421</name>
</gene>
<keyword evidence="1" id="KW-0732">Signal</keyword>
<dbReference type="PANTHER" id="PTHR36768:SF1">
    <property type="entry name" value="ATP-DEPENDENT HELICASE_DEOXYRIBONUCLEASE SUBUNIT B"/>
    <property type="match status" value="1"/>
</dbReference>
<feature type="chain" id="PRO_5030976390" evidence="1">
    <location>
        <begin position="23"/>
        <end position="190"/>
    </location>
</feature>